<evidence type="ECO:0000313" key="2">
    <source>
        <dbReference type="Proteomes" id="UP000184074"/>
    </source>
</evidence>
<evidence type="ECO:0000313" key="1">
    <source>
        <dbReference type="EMBL" id="SHH06532.1"/>
    </source>
</evidence>
<dbReference type="EMBL" id="FQXB01000002">
    <property type="protein sequence ID" value="SHH06532.1"/>
    <property type="molecule type" value="Genomic_DNA"/>
</dbReference>
<protein>
    <submittedName>
        <fullName evidence="1">Uncharacterized protein</fullName>
    </submittedName>
</protein>
<name>A0A1M5PY03_9RHOB</name>
<sequence>MISAFPVFLRRRHRQCPESAKGAAGYWRFNINWKRLRQFSFALMFIPSVLAAGPFDGLYIQAANSECGLVGVDGGALEIRDGIFYGVEVQCRMTEPVNVNNMDAILYTMQCSGEGQTWFERAMLMKPAQGDGLIMVWDGYAFVYDACTPIGEE</sequence>
<accession>A0A1M5PY03</accession>
<dbReference type="Proteomes" id="UP000184074">
    <property type="component" value="Unassembled WGS sequence"/>
</dbReference>
<reference evidence="1 2" key="1">
    <citation type="submission" date="2016-11" db="EMBL/GenBank/DDBJ databases">
        <authorList>
            <person name="Jaros S."/>
            <person name="Januszkiewicz K."/>
            <person name="Wedrychowicz H."/>
        </authorList>
    </citation>
    <scope>NUCLEOTIDE SEQUENCE [LARGE SCALE GENOMIC DNA]</scope>
    <source>
        <strain evidence="1 2">DSM 28715</strain>
    </source>
</reference>
<proteinExistence type="predicted"/>
<dbReference type="STRING" id="1508389.SAMN05444003_1911"/>
<gene>
    <name evidence="1" type="ORF">SAMN05444003_1911</name>
</gene>
<dbReference type="AlphaFoldDB" id="A0A1M5PY03"/>
<organism evidence="1 2">
    <name type="scientific">Cognatiyoonia sediminum</name>
    <dbReference type="NCBI Taxonomy" id="1508389"/>
    <lineage>
        <taxon>Bacteria</taxon>
        <taxon>Pseudomonadati</taxon>
        <taxon>Pseudomonadota</taxon>
        <taxon>Alphaproteobacteria</taxon>
        <taxon>Rhodobacterales</taxon>
        <taxon>Paracoccaceae</taxon>
        <taxon>Cognatiyoonia</taxon>
    </lineage>
</organism>
<keyword evidence="2" id="KW-1185">Reference proteome</keyword>